<comment type="function">
    <text evidence="5">Catalyzes the methylation of C-1 in cobalt-precorrin-5B to form cobalt-precorrin-6A.</text>
</comment>
<dbReference type="Proteomes" id="UP001597314">
    <property type="component" value="Unassembled WGS sequence"/>
</dbReference>
<dbReference type="Gene3D" id="3.30.2110.10">
    <property type="entry name" value="CbiD-like"/>
    <property type="match status" value="1"/>
</dbReference>
<dbReference type="PANTHER" id="PTHR35863:SF1">
    <property type="entry name" value="COBALT-PRECORRIN-5B C(1)-METHYLTRANSFERASE"/>
    <property type="match status" value="1"/>
</dbReference>
<keyword evidence="4 5" id="KW-0949">S-adenosyl-L-methionine</keyword>
<dbReference type="NCBIfam" id="NF000849">
    <property type="entry name" value="PRK00075.1-1"/>
    <property type="match status" value="1"/>
</dbReference>
<reference evidence="7" key="1">
    <citation type="journal article" date="2019" name="Int. J. Syst. Evol. Microbiol.">
        <title>The Global Catalogue of Microorganisms (GCM) 10K type strain sequencing project: providing services to taxonomists for standard genome sequencing and annotation.</title>
        <authorList>
            <consortium name="The Broad Institute Genomics Platform"/>
            <consortium name="The Broad Institute Genome Sequencing Center for Infectious Disease"/>
            <person name="Wu L."/>
            <person name="Ma J."/>
        </authorList>
    </citation>
    <scope>NUCLEOTIDE SEQUENCE [LARGE SCALE GENOMIC DNA]</scope>
    <source>
        <strain evidence="7">CGMCC 1.6774</strain>
    </source>
</reference>
<gene>
    <name evidence="5" type="primary">cbiD</name>
    <name evidence="6" type="ORF">ACFSOX_00585</name>
</gene>
<evidence type="ECO:0000256" key="3">
    <source>
        <dbReference type="ARBA" id="ARBA00022679"/>
    </source>
</evidence>
<evidence type="ECO:0000256" key="4">
    <source>
        <dbReference type="ARBA" id="ARBA00022691"/>
    </source>
</evidence>
<keyword evidence="7" id="KW-1185">Reference proteome</keyword>
<name>A0ABW5AEP0_9BRAD</name>
<dbReference type="PIRSF" id="PIRSF026782">
    <property type="entry name" value="CbiD"/>
    <property type="match status" value="1"/>
</dbReference>
<evidence type="ECO:0000256" key="2">
    <source>
        <dbReference type="ARBA" id="ARBA00022603"/>
    </source>
</evidence>
<dbReference type="GO" id="GO:0032259">
    <property type="term" value="P:methylation"/>
    <property type="evidence" value="ECO:0007669"/>
    <property type="project" value="UniProtKB-KW"/>
</dbReference>
<organism evidence="6 7">
    <name type="scientific">Rhodoplanes azumiensis</name>
    <dbReference type="NCBI Taxonomy" id="1897628"/>
    <lineage>
        <taxon>Bacteria</taxon>
        <taxon>Pseudomonadati</taxon>
        <taxon>Pseudomonadota</taxon>
        <taxon>Alphaproteobacteria</taxon>
        <taxon>Hyphomicrobiales</taxon>
        <taxon>Nitrobacteraceae</taxon>
        <taxon>Rhodoplanes</taxon>
    </lineage>
</organism>
<proteinExistence type="inferred from homology"/>
<dbReference type="RefSeq" id="WP_378475852.1">
    <property type="nucleotide sequence ID" value="NZ_JBHUIW010000001.1"/>
</dbReference>
<dbReference type="NCBIfam" id="TIGR00312">
    <property type="entry name" value="cbiD"/>
    <property type="match status" value="1"/>
</dbReference>
<dbReference type="EC" id="2.1.1.195" evidence="5"/>
<accession>A0ABW5AEP0</accession>
<protein>
    <recommendedName>
        <fullName evidence="5">Cobalt-precorrin-5B C(1)-methyltransferase</fullName>
        <ecNumber evidence="5">2.1.1.195</ecNumber>
    </recommendedName>
    <alternativeName>
        <fullName evidence="5">Cobalt-precorrin-6A synthase</fullName>
    </alternativeName>
</protein>
<keyword evidence="1 5" id="KW-0169">Cobalamin biosynthesis</keyword>
<dbReference type="InterPro" id="IPR002748">
    <property type="entry name" value="CbiD"/>
</dbReference>
<comment type="pathway">
    <text evidence="5">Cofactor biosynthesis; adenosylcobalamin biosynthesis; cob(II)yrinate a,c-diamide from sirohydrochlorin (anaerobic route): step 6/10.</text>
</comment>
<comment type="catalytic activity">
    <reaction evidence="5">
        <text>Co-precorrin-5B + S-adenosyl-L-methionine = Co-precorrin-6A + S-adenosyl-L-homocysteine</text>
        <dbReference type="Rhea" id="RHEA:26285"/>
        <dbReference type="ChEBI" id="CHEBI:57856"/>
        <dbReference type="ChEBI" id="CHEBI:59789"/>
        <dbReference type="ChEBI" id="CHEBI:60063"/>
        <dbReference type="ChEBI" id="CHEBI:60064"/>
        <dbReference type="EC" id="2.1.1.195"/>
    </reaction>
</comment>
<dbReference type="InterPro" id="IPR036074">
    <property type="entry name" value="CbiD_sf"/>
</dbReference>
<dbReference type="HAMAP" id="MF_00787">
    <property type="entry name" value="CbiD"/>
    <property type="match status" value="1"/>
</dbReference>
<keyword evidence="3 5" id="KW-0808">Transferase</keyword>
<evidence type="ECO:0000256" key="5">
    <source>
        <dbReference type="HAMAP-Rule" id="MF_00787"/>
    </source>
</evidence>
<dbReference type="SUPFAM" id="SSF111342">
    <property type="entry name" value="CbiD-like"/>
    <property type="match status" value="1"/>
</dbReference>
<dbReference type="Pfam" id="PF01888">
    <property type="entry name" value="CbiD"/>
    <property type="match status" value="1"/>
</dbReference>
<sequence>MNGERPLRPGWTTGTCATAATRAAVEALATGTLPDPVAVTLPGGQRPSFSLAFGESGDGFARAGVVKDAGDDPDVTHGAVIVSTVRPGAPGTGVTFRAGEGVGTVTRPGLPVAVGEPAINPVPRAMIRTAVAEACAATGAAGDVVVEISIPDGAALAQKTLNPRLGIVGGLSILGTTGIVVPFSCAAWIHAIHRGVDVARAAGLSHIAGATGSTSETAIAALDGLPEIALIDMGDFVGGLLKYVRLNPVARVTVAGGFAKMTKLSQGLLDLHSRAGEVDLAHLARLAAEAGASGALVEAIRRANTALEALQRTQAEGIDIAAMVAARAVQTGAKLLRGTEVGLDVAVFGRTGELLARTPVVRG</sequence>
<evidence type="ECO:0000256" key="1">
    <source>
        <dbReference type="ARBA" id="ARBA00022573"/>
    </source>
</evidence>
<keyword evidence="2 5" id="KW-0489">Methyltransferase</keyword>
<dbReference type="EMBL" id="JBHUIW010000001">
    <property type="protein sequence ID" value="MFD2180636.1"/>
    <property type="molecule type" value="Genomic_DNA"/>
</dbReference>
<comment type="similarity">
    <text evidence="5">Belongs to the CbiD family.</text>
</comment>
<evidence type="ECO:0000313" key="6">
    <source>
        <dbReference type="EMBL" id="MFD2180636.1"/>
    </source>
</evidence>
<comment type="caution">
    <text evidence="6">The sequence shown here is derived from an EMBL/GenBank/DDBJ whole genome shotgun (WGS) entry which is preliminary data.</text>
</comment>
<dbReference type="PANTHER" id="PTHR35863">
    <property type="entry name" value="COBALT-PRECORRIN-5B C(1)-METHYLTRANSFERASE"/>
    <property type="match status" value="1"/>
</dbReference>
<dbReference type="GO" id="GO:0008168">
    <property type="term" value="F:methyltransferase activity"/>
    <property type="evidence" value="ECO:0007669"/>
    <property type="project" value="UniProtKB-KW"/>
</dbReference>
<evidence type="ECO:0000313" key="7">
    <source>
        <dbReference type="Proteomes" id="UP001597314"/>
    </source>
</evidence>